<evidence type="ECO:0000256" key="9">
    <source>
        <dbReference type="ARBA" id="ARBA00049893"/>
    </source>
</evidence>
<reference evidence="12 13" key="2">
    <citation type="journal article" date="2019" name="PLoS Negl. Trop. Dis.">
        <title>Revisiting the worldwide diversity of Leptospira species in the environment.</title>
        <authorList>
            <person name="Vincent A.T."/>
            <person name="Schiettekatte O."/>
            <person name="Bourhy P."/>
            <person name="Veyrier F.J."/>
            <person name="Picardeau M."/>
        </authorList>
    </citation>
    <scope>NUCLEOTIDE SEQUENCE [LARGE SCALE GENOMIC DNA]</scope>
    <source>
        <strain evidence="10 12">201800280</strain>
        <strain evidence="13">201800281</strain>
    </source>
</reference>
<comment type="catalytic activity">
    <reaction evidence="9">
        <text>S-methyl-5'-thioadenosine + phosphate = 5-(methylsulfanyl)-alpha-D-ribose 1-phosphate + adenine</text>
        <dbReference type="Rhea" id="RHEA:11852"/>
        <dbReference type="ChEBI" id="CHEBI:16708"/>
        <dbReference type="ChEBI" id="CHEBI:17509"/>
        <dbReference type="ChEBI" id="CHEBI:43474"/>
        <dbReference type="ChEBI" id="CHEBI:58533"/>
        <dbReference type="EC" id="2.4.2.28"/>
    </reaction>
    <physiologicalReaction direction="left-to-right" evidence="9">
        <dbReference type="Rhea" id="RHEA:11853"/>
    </physiologicalReaction>
</comment>
<dbReference type="Gene3D" id="3.60.140.10">
    <property type="entry name" value="CNF1/YfiH-like putative cysteine hydrolases"/>
    <property type="match status" value="1"/>
</dbReference>
<evidence type="ECO:0000256" key="7">
    <source>
        <dbReference type="ARBA" id="ARBA00047989"/>
    </source>
</evidence>
<dbReference type="CDD" id="cd16833">
    <property type="entry name" value="YfiH"/>
    <property type="match status" value="1"/>
</dbReference>
<evidence type="ECO:0000256" key="3">
    <source>
        <dbReference type="ARBA" id="ARBA00022679"/>
    </source>
</evidence>
<reference evidence="11" key="1">
    <citation type="submission" date="2018-10" db="EMBL/GenBank/DDBJ databases">
        <authorList>
            <person name="Vincent A.T."/>
            <person name="Schiettekatte O."/>
            <person name="Bourhy P."/>
            <person name="Veyrier F.J."/>
            <person name="Picardeau M."/>
        </authorList>
    </citation>
    <scope>NUCLEOTIDE SEQUENCE</scope>
    <source>
        <strain evidence="11">201800281</strain>
    </source>
</reference>
<name>A0A4R9IIV3_9LEPT</name>
<dbReference type="Proteomes" id="UP000297394">
    <property type="component" value="Unassembled WGS sequence"/>
</dbReference>
<organism evidence="10 12">
    <name type="scientific">Leptospira bourretii</name>
    <dbReference type="NCBI Taxonomy" id="2484962"/>
    <lineage>
        <taxon>Bacteria</taxon>
        <taxon>Pseudomonadati</taxon>
        <taxon>Spirochaetota</taxon>
        <taxon>Spirochaetia</taxon>
        <taxon>Leptospirales</taxon>
        <taxon>Leptospiraceae</taxon>
        <taxon>Leptospira</taxon>
    </lineage>
</organism>
<accession>A0A4R9IIV3</accession>
<dbReference type="GO" id="GO:0017061">
    <property type="term" value="F:S-methyl-5-thioadenosine phosphorylase activity"/>
    <property type="evidence" value="ECO:0007669"/>
    <property type="project" value="UniProtKB-EC"/>
</dbReference>
<dbReference type="EMBL" id="RQFM01000010">
    <property type="protein sequence ID" value="TGK88467.1"/>
    <property type="molecule type" value="Genomic_DNA"/>
</dbReference>
<dbReference type="AlphaFoldDB" id="A0A4R9IIV3"/>
<evidence type="ECO:0000313" key="13">
    <source>
        <dbReference type="Proteomes" id="UP000297918"/>
    </source>
</evidence>
<evidence type="ECO:0000313" key="12">
    <source>
        <dbReference type="Proteomes" id="UP000297394"/>
    </source>
</evidence>
<evidence type="ECO:0000256" key="5">
    <source>
        <dbReference type="ARBA" id="ARBA00022801"/>
    </source>
</evidence>
<evidence type="ECO:0000313" key="11">
    <source>
        <dbReference type="EMBL" id="TGK89114.1"/>
    </source>
</evidence>
<evidence type="ECO:0000256" key="4">
    <source>
        <dbReference type="ARBA" id="ARBA00022723"/>
    </source>
</evidence>
<evidence type="ECO:0000256" key="1">
    <source>
        <dbReference type="ARBA" id="ARBA00000553"/>
    </source>
</evidence>
<dbReference type="SUPFAM" id="SSF64438">
    <property type="entry name" value="CNF1/YfiH-like putative cysteine hydrolases"/>
    <property type="match status" value="1"/>
</dbReference>
<keyword evidence="4" id="KW-0479">Metal-binding</keyword>
<dbReference type="GO" id="GO:0005507">
    <property type="term" value="F:copper ion binding"/>
    <property type="evidence" value="ECO:0007669"/>
    <property type="project" value="TreeGrafter"/>
</dbReference>
<dbReference type="PANTHER" id="PTHR30616">
    <property type="entry name" value="UNCHARACTERIZED PROTEIN YFIH"/>
    <property type="match status" value="1"/>
</dbReference>
<dbReference type="Pfam" id="PF02578">
    <property type="entry name" value="Cu-oxidase_4"/>
    <property type="match status" value="1"/>
</dbReference>
<dbReference type="OrthoDB" id="4279at2"/>
<dbReference type="InterPro" id="IPR038371">
    <property type="entry name" value="Cu_polyphenol_OxRdtase_sf"/>
</dbReference>
<comment type="catalytic activity">
    <reaction evidence="7">
        <text>adenosine + H2O + H(+) = inosine + NH4(+)</text>
        <dbReference type="Rhea" id="RHEA:24408"/>
        <dbReference type="ChEBI" id="CHEBI:15377"/>
        <dbReference type="ChEBI" id="CHEBI:15378"/>
        <dbReference type="ChEBI" id="CHEBI:16335"/>
        <dbReference type="ChEBI" id="CHEBI:17596"/>
        <dbReference type="ChEBI" id="CHEBI:28938"/>
        <dbReference type="EC" id="3.5.4.4"/>
    </reaction>
    <physiologicalReaction direction="left-to-right" evidence="7">
        <dbReference type="Rhea" id="RHEA:24409"/>
    </physiologicalReaction>
</comment>
<dbReference type="RefSeq" id="WP_135746673.1">
    <property type="nucleotide sequence ID" value="NZ_RQFL01000031.1"/>
</dbReference>
<keyword evidence="6" id="KW-0862">Zinc</keyword>
<evidence type="ECO:0000256" key="6">
    <source>
        <dbReference type="ARBA" id="ARBA00022833"/>
    </source>
</evidence>
<dbReference type="InterPro" id="IPR003730">
    <property type="entry name" value="Cu_polyphenol_OxRdtase"/>
</dbReference>
<protein>
    <submittedName>
        <fullName evidence="10">Laccase domain-containing protein</fullName>
    </submittedName>
</protein>
<keyword evidence="5" id="KW-0378">Hydrolase</keyword>
<evidence type="ECO:0000313" key="10">
    <source>
        <dbReference type="EMBL" id="TGK88467.1"/>
    </source>
</evidence>
<dbReference type="GO" id="GO:0016787">
    <property type="term" value="F:hydrolase activity"/>
    <property type="evidence" value="ECO:0007669"/>
    <property type="project" value="UniProtKB-KW"/>
</dbReference>
<dbReference type="InterPro" id="IPR011324">
    <property type="entry name" value="Cytotoxic_necrot_fac-like_cat"/>
</dbReference>
<comment type="similarity">
    <text evidence="2">Belongs to the purine nucleoside phosphorylase YfiH/LACC1 family.</text>
</comment>
<evidence type="ECO:0000256" key="8">
    <source>
        <dbReference type="ARBA" id="ARBA00048968"/>
    </source>
</evidence>
<evidence type="ECO:0000256" key="2">
    <source>
        <dbReference type="ARBA" id="ARBA00007353"/>
    </source>
</evidence>
<gene>
    <name evidence="10" type="ORF">EHQ23_06445</name>
    <name evidence="11" type="ORF">EHQ26_18970</name>
</gene>
<dbReference type="EMBL" id="RQFL01000031">
    <property type="protein sequence ID" value="TGK89114.1"/>
    <property type="molecule type" value="Genomic_DNA"/>
</dbReference>
<comment type="catalytic activity">
    <reaction evidence="8">
        <text>adenosine + phosphate = alpha-D-ribose 1-phosphate + adenine</text>
        <dbReference type="Rhea" id="RHEA:27642"/>
        <dbReference type="ChEBI" id="CHEBI:16335"/>
        <dbReference type="ChEBI" id="CHEBI:16708"/>
        <dbReference type="ChEBI" id="CHEBI:43474"/>
        <dbReference type="ChEBI" id="CHEBI:57720"/>
        <dbReference type="EC" id="2.4.2.1"/>
    </reaction>
    <physiologicalReaction direction="left-to-right" evidence="8">
        <dbReference type="Rhea" id="RHEA:27643"/>
    </physiologicalReaction>
</comment>
<dbReference type="Proteomes" id="UP000297918">
    <property type="component" value="Unassembled WGS sequence"/>
</dbReference>
<comment type="caution">
    <text evidence="10">The sequence shown here is derived from an EMBL/GenBank/DDBJ whole genome shotgun (WGS) entry which is preliminary data.</text>
</comment>
<dbReference type="PANTHER" id="PTHR30616:SF2">
    <property type="entry name" value="PURINE NUCLEOSIDE PHOSPHORYLASE LACC1"/>
    <property type="match status" value="1"/>
</dbReference>
<comment type="catalytic activity">
    <reaction evidence="1">
        <text>inosine + phosphate = alpha-D-ribose 1-phosphate + hypoxanthine</text>
        <dbReference type="Rhea" id="RHEA:27646"/>
        <dbReference type="ChEBI" id="CHEBI:17368"/>
        <dbReference type="ChEBI" id="CHEBI:17596"/>
        <dbReference type="ChEBI" id="CHEBI:43474"/>
        <dbReference type="ChEBI" id="CHEBI:57720"/>
        <dbReference type="EC" id="2.4.2.1"/>
    </reaction>
    <physiologicalReaction direction="left-to-right" evidence="1">
        <dbReference type="Rhea" id="RHEA:27647"/>
    </physiologicalReaction>
</comment>
<sequence length="249" mass="28370">MEYYNREIAVSYGKIKLGTAGKLSLVGLKELYPSYPKDPQSWKDYTEDWAEKEWTHKSPNIVTLNQIHGDSIHQVSTDSLGEEAKSNFIWEGDGLYTELPNQLLVVRTADCVPVFLYSTKRPFVAIIHSGWKGANLGITERMLERAIDIGYAQDELYMEIGPYIQGSDYEVGIDVANFFSELGEEVCFPKGNEKFLLDVGLAIEKRVKEKFPSLGGIKNSHINVYKSPLYFSHRTKEEGRNLNFILWES</sequence>
<keyword evidence="13" id="KW-1185">Reference proteome</keyword>
<keyword evidence="3" id="KW-0808">Transferase</keyword>
<proteinExistence type="inferred from homology"/>